<dbReference type="InterPro" id="IPR038215">
    <property type="entry name" value="TN5-like_N_sf"/>
</dbReference>
<dbReference type="Pfam" id="PF01609">
    <property type="entry name" value="DDE_Tnp_1"/>
    <property type="match status" value="1"/>
</dbReference>
<protein>
    <submittedName>
        <fullName evidence="5">Transposase for transposon Tn5</fullName>
        <ecNumber evidence="5">3.1.-.-</ecNumber>
    </submittedName>
</protein>
<dbReference type="Gene3D" id="1.10.740.10">
    <property type="entry name" value="Transferase Inhibitor Protein From Tn5, Chain"/>
    <property type="match status" value="1"/>
</dbReference>
<evidence type="ECO:0000259" key="4">
    <source>
        <dbReference type="Pfam" id="PF14706"/>
    </source>
</evidence>
<dbReference type="RefSeq" id="WP_148592712.1">
    <property type="nucleotide sequence ID" value="NZ_CP042997.1"/>
</dbReference>
<dbReference type="EC" id="3.1.-.-" evidence="5"/>
<dbReference type="NCBIfam" id="NF033590">
    <property type="entry name" value="transpos_IS4_3"/>
    <property type="match status" value="1"/>
</dbReference>
<name>A0A5B9VZI2_9BACT</name>
<keyword evidence="6" id="KW-1185">Reference proteome</keyword>
<dbReference type="GO" id="GO:0003677">
    <property type="term" value="F:DNA binding"/>
    <property type="evidence" value="ECO:0007669"/>
    <property type="project" value="InterPro"/>
</dbReference>
<dbReference type="InterPro" id="IPR014735">
    <property type="entry name" value="Transposase_Tn5-like_N"/>
</dbReference>
<dbReference type="GO" id="GO:0004803">
    <property type="term" value="F:transposase activity"/>
    <property type="evidence" value="ECO:0007669"/>
    <property type="project" value="InterPro"/>
</dbReference>
<dbReference type="PANTHER" id="PTHR37319:SF1">
    <property type="entry name" value="TRANSPOSASE TN5 DIMERISATION DOMAIN-CONTAINING PROTEIN"/>
    <property type="match status" value="1"/>
</dbReference>
<evidence type="ECO:0000256" key="1">
    <source>
        <dbReference type="SAM" id="MobiDB-lite"/>
    </source>
</evidence>
<feature type="domain" description="Transposase Tn5 dimerisation" evidence="3">
    <location>
        <begin position="355"/>
        <end position="436"/>
    </location>
</feature>
<dbReference type="InterPro" id="IPR054836">
    <property type="entry name" value="Tn5_transposase"/>
</dbReference>
<dbReference type="Proteomes" id="UP000324233">
    <property type="component" value="Chromosome"/>
</dbReference>
<evidence type="ECO:0000313" key="6">
    <source>
        <dbReference type="Proteomes" id="UP000324233"/>
    </source>
</evidence>
<gene>
    <name evidence="5" type="primary">tnpA</name>
    <name evidence="5" type="ORF">OJF2_15770</name>
</gene>
<dbReference type="PANTHER" id="PTHR37319">
    <property type="entry name" value="TRANSPOSASE"/>
    <property type="match status" value="1"/>
</dbReference>
<dbReference type="GO" id="GO:0006313">
    <property type="term" value="P:DNA transposition"/>
    <property type="evidence" value="ECO:0007669"/>
    <property type="project" value="InterPro"/>
</dbReference>
<reference evidence="5 6" key="1">
    <citation type="submission" date="2019-08" db="EMBL/GenBank/DDBJ databases">
        <title>Deep-cultivation of Planctomycetes and their phenomic and genomic characterization uncovers novel biology.</title>
        <authorList>
            <person name="Wiegand S."/>
            <person name="Jogler M."/>
            <person name="Boedeker C."/>
            <person name="Pinto D."/>
            <person name="Vollmers J."/>
            <person name="Rivas-Marin E."/>
            <person name="Kohn T."/>
            <person name="Peeters S.H."/>
            <person name="Heuer A."/>
            <person name="Rast P."/>
            <person name="Oberbeckmann S."/>
            <person name="Bunk B."/>
            <person name="Jeske O."/>
            <person name="Meyerdierks A."/>
            <person name="Storesund J.E."/>
            <person name="Kallscheuer N."/>
            <person name="Luecker S."/>
            <person name="Lage O.M."/>
            <person name="Pohl T."/>
            <person name="Merkel B.J."/>
            <person name="Hornburger P."/>
            <person name="Mueller R.-W."/>
            <person name="Bruemmer F."/>
            <person name="Labrenz M."/>
            <person name="Spormann A.M."/>
            <person name="Op den Camp H."/>
            <person name="Overmann J."/>
            <person name="Amann R."/>
            <person name="Jetten M.S.M."/>
            <person name="Mascher T."/>
            <person name="Medema M.H."/>
            <person name="Devos D.P."/>
            <person name="Kaster A.-K."/>
            <person name="Ovreas L."/>
            <person name="Rohde M."/>
            <person name="Galperin M.Y."/>
            <person name="Jogler C."/>
        </authorList>
    </citation>
    <scope>NUCLEOTIDE SEQUENCE [LARGE SCALE GENOMIC DNA]</scope>
    <source>
        <strain evidence="5 6">OJF2</strain>
    </source>
</reference>
<dbReference type="Pfam" id="PF14706">
    <property type="entry name" value="Tnp_DNA_bind"/>
    <property type="match status" value="1"/>
</dbReference>
<dbReference type="KEGG" id="agv:OJF2_15770"/>
<organism evidence="5 6">
    <name type="scientific">Aquisphaera giovannonii</name>
    <dbReference type="NCBI Taxonomy" id="406548"/>
    <lineage>
        <taxon>Bacteria</taxon>
        <taxon>Pseudomonadati</taxon>
        <taxon>Planctomycetota</taxon>
        <taxon>Planctomycetia</taxon>
        <taxon>Isosphaerales</taxon>
        <taxon>Isosphaeraceae</taxon>
        <taxon>Aquisphaera</taxon>
    </lineage>
</organism>
<evidence type="ECO:0000313" key="5">
    <source>
        <dbReference type="EMBL" id="QEH33080.1"/>
    </source>
</evidence>
<evidence type="ECO:0000259" key="3">
    <source>
        <dbReference type="Pfam" id="PF02281"/>
    </source>
</evidence>
<feature type="domain" description="Transposase IS4-like" evidence="2">
    <location>
        <begin position="171"/>
        <end position="351"/>
    </location>
</feature>
<dbReference type="EMBL" id="CP042997">
    <property type="protein sequence ID" value="QEH33080.1"/>
    <property type="molecule type" value="Genomic_DNA"/>
</dbReference>
<dbReference type="InterPro" id="IPR047768">
    <property type="entry name" value="Tn5p-like"/>
</dbReference>
<feature type="domain" description="Transposase Tn5-like N-terminal" evidence="4">
    <location>
        <begin position="7"/>
        <end position="58"/>
    </location>
</feature>
<evidence type="ECO:0000259" key="2">
    <source>
        <dbReference type="Pfam" id="PF01609"/>
    </source>
</evidence>
<feature type="region of interest" description="Disordered" evidence="1">
    <location>
        <begin position="139"/>
        <end position="158"/>
    </location>
</feature>
<dbReference type="InterPro" id="IPR012337">
    <property type="entry name" value="RNaseH-like_sf"/>
</dbReference>
<dbReference type="GO" id="GO:0016787">
    <property type="term" value="F:hydrolase activity"/>
    <property type="evidence" value="ECO:0007669"/>
    <property type="project" value="UniProtKB-KW"/>
</dbReference>
<dbReference type="OrthoDB" id="282824at2"/>
<dbReference type="SUPFAM" id="SSF53098">
    <property type="entry name" value="Ribonuclease H-like"/>
    <property type="match status" value="1"/>
</dbReference>
<dbReference type="InterPro" id="IPR003201">
    <property type="entry name" value="Transposase_Tn5"/>
</dbReference>
<dbReference type="AlphaFoldDB" id="A0A5B9VZI2"/>
<dbReference type="Pfam" id="PF02281">
    <property type="entry name" value="Dimer_Tnp_Tn5"/>
    <property type="match status" value="1"/>
</dbReference>
<dbReference type="InterPro" id="IPR014737">
    <property type="entry name" value="Transposase_Tn5-like_C"/>
</dbReference>
<dbReference type="Gene3D" id="3.90.350.10">
    <property type="entry name" value="Transposase Inhibitor Protein From Tn5, Chain A, domain 1"/>
    <property type="match status" value="1"/>
</dbReference>
<sequence length="451" mass="49549">MRQTLGLRHVDLGDDRLNRRFLKIVDDLAAAPEAGLPEASGGWAAAKAAYRFFDNPAVEAGTIADAPRRDAVEHLPPGGPILAVQDTTSLDFTGHEATEGLGYLDHPRRRGLLVHSTLAVSADGVPCGLLDRRSWTRDPRRLGKSTDRRSRPTAEKESARWLESAAAVEAALPPGREVVTVADREADIYDLFARPRRAGSHLLVRVKPRRGVRGPDRLLGDAVRASAARGTMAVELGRADGRPPRTAVLTVRYAAVAVKPPANRKGASGLPDVPLTAILVEEESPPEGQEPVRWWLVTTLPVRSLADAERAVRWYALRWLVERYHFVLKSGCRVERLQLRTAGRLDRAVATCSAVAWRLLWLTYEARRHPEGPAEAALGEPERAVLRLLEGPDEDPTLKDAVRRVAKLGGFLGRKGDGEPGVKTIWRGLRRLEAMAAGYTLLLEAMKKHMR</sequence>
<accession>A0A5B9VZI2</accession>
<dbReference type="InterPro" id="IPR002559">
    <property type="entry name" value="Transposase_11"/>
</dbReference>
<dbReference type="Gene3D" id="1.10.246.40">
    <property type="entry name" value="Tn5 transposase, domain 1"/>
    <property type="match status" value="1"/>
</dbReference>
<proteinExistence type="predicted"/>
<keyword evidence="5" id="KW-0378">Hydrolase</keyword>